<feature type="binding site" evidence="16">
    <location>
        <position position="136"/>
    </location>
    <ligand>
        <name>ATP</name>
        <dbReference type="ChEBI" id="CHEBI:30616"/>
    </ligand>
</feature>
<evidence type="ECO:0000256" key="1">
    <source>
        <dbReference type="ARBA" id="ARBA00001206"/>
    </source>
</evidence>
<keyword evidence="13 16" id="KW-0173">Coenzyme A biosynthesis</keyword>
<comment type="function">
    <text evidence="16">Catalyzes the phosphorylation of pantothenate (Pan), the first step in CoA biosynthesis.</text>
</comment>
<evidence type="ECO:0000256" key="3">
    <source>
        <dbReference type="ARBA" id="ARBA00004496"/>
    </source>
</evidence>
<feature type="binding site" evidence="16">
    <location>
        <position position="104"/>
    </location>
    <ligand>
        <name>substrate</name>
    </ligand>
</feature>
<evidence type="ECO:0000256" key="7">
    <source>
        <dbReference type="ARBA" id="ARBA00022490"/>
    </source>
</evidence>
<evidence type="ECO:0000256" key="4">
    <source>
        <dbReference type="ARBA" id="ARBA00005225"/>
    </source>
</evidence>
<dbReference type="EMBL" id="ANIK01000081">
    <property type="protein sequence ID" value="EMJ92676.1"/>
    <property type="molecule type" value="Genomic_DNA"/>
</dbReference>
<comment type="cofactor">
    <cofactor evidence="16">
        <name>NH4(+)</name>
        <dbReference type="ChEBI" id="CHEBI:28938"/>
    </cofactor>
    <cofactor evidence="16">
        <name>K(+)</name>
        <dbReference type="ChEBI" id="CHEBI:29103"/>
    </cofactor>
    <text evidence="16">A monovalent cation. Ammonium or potassium.</text>
</comment>
<dbReference type="NCBIfam" id="NF009855">
    <property type="entry name" value="PRK13321.1"/>
    <property type="match status" value="1"/>
</dbReference>
<evidence type="ECO:0000256" key="2">
    <source>
        <dbReference type="ARBA" id="ARBA00001958"/>
    </source>
</evidence>
<name>M6CQ63_9LEPT</name>
<protein>
    <recommendedName>
        <fullName evidence="15 16">Type III pantothenate kinase</fullName>
        <ecNumber evidence="6 16">2.7.1.33</ecNumber>
    </recommendedName>
    <alternativeName>
        <fullName evidence="16">PanK-III</fullName>
    </alternativeName>
    <alternativeName>
        <fullName evidence="16">Pantothenic acid kinase</fullName>
    </alternativeName>
</protein>
<dbReference type="AlphaFoldDB" id="M6CQ63"/>
<feature type="binding site" evidence="16">
    <location>
        <begin position="6"/>
        <end position="13"/>
    </location>
    <ligand>
        <name>ATP</name>
        <dbReference type="ChEBI" id="CHEBI:30616"/>
    </ligand>
</feature>
<evidence type="ECO:0000313" key="18">
    <source>
        <dbReference type="Proteomes" id="UP000011988"/>
    </source>
</evidence>
<feature type="binding site" evidence="16">
    <location>
        <begin position="111"/>
        <end position="114"/>
    </location>
    <ligand>
        <name>substrate</name>
    </ligand>
</feature>
<evidence type="ECO:0000256" key="8">
    <source>
        <dbReference type="ARBA" id="ARBA00022679"/>
    </source>
</evidence>
<dbReference type="PATRIC" id="fig|1218565.3.peg.3470"/>
<dbReference type="Pfam" id="PF03309">
    <property type="entry name" value="Pan_kinase"/>
    <property type="match status" value="1"/>
</dbReference>
<evidence type="ECO:0000256" key="16">
    <source>
        <dbReference type="HAMAP-Rule" id="MF_01274"/>
    </source>
</evidence>
<reference evidence="17 18" key="1">
    <citation type="submission" date="2013-01" db="EMBL/GenBank/DDBJ databases">
        <authorList>
            <person name="Harkins D.M."/>
            <person name="Durkin A.S."/>
            <person name="Brinkac L.M."/>
            <person name="Haft D.H."/>
            <person name="Selengut J.D."/>
            <person name="Sanka R."/>
            <person name="DePew J."/>
            <person name="Purushe J."/>
            <person name="Galloway R.L."/>
            <person name="Vinetz J.M."/>
            <person name="Sutton G.G."/>
            <person name="Nierman W.C."/>
            <person name="Fouts D.E."/>
        </authorList>
    </citation>
    <scope>NUCLEOTIDE SEQUENCE [LARGE SCALE GENOMIC DNA]</scope>
    <source>
        <strain evidence="17 18">79601</strain>
    </source>
</reference>
<dbReference type="PANTHER" id="PTHR34265:SF1">
    <property type="entry name" value="TYPE III PANTOTHENATE KINASE"/>
    <property type="match status" value="1"/>
</dbReference>
<dbReference type="GO" id="GO:0046872">
    <property type="term" value="F:metal ion binding"/>
    <property type="evidence" value="ECO:0007669"/>
    <property type="project" value="UniProtKB-KW"/>
</dbReference>
<dbReference type="GO" id="GO:0015937">
    <property type="term" value="P:coenzyme A biosynthetic process"/>
    <property type="evidence" value="ECO:0007669"/>
    <property type="project" value="UniProtKB-UniRule"/>
</dbReference>
<comment type="subcellular location">
    <subcellularLocation>
        <location evidence="3 16">Cytoplasm</location>
    </subcellularLocation>
</comment>
<evidence type="ECO:0000256" key="12">
    <source>
        <dbReference type="ARBA" id="ARBA00022958"/>
    </source>
</evidence>
<keyword evidence="10 16" id="KW-0418">Kinase</keyword>
<organism evidence="17 18">
    <name type="scientific">Leptospira alstonii serovar Sichuan str. 79601</name>
    <dbReference type="NCBI Taxonomy" id="1218565"/>
    <lineage>
        <taxon>Bacteria</taxon>
        <taxon>Pseudomonadati</taxon>
        <taxon>Spirochaetota</taxon>
        <taxon>Spirochaetia</taxon>
        <taxon>Leptospirales</taxon>
        <taxon>Leptospiraceae</taxon>
        <taxon>Leptospira</taxon>
    </lineage>
</organism>
<evidence type="ECO:0000256" key="11">
    <source>
        <dbReference type="ARBA" id="ARBA00022840"/>
    </source>
</evidence>
<dbReference type="InterPro" id="IPR043129">
    <property type="entry name" value="ATPase_NBD"/>
</dbReference>
<dbReference type="EC" id="2.7.1.33" evidence="6 16"/>
<evidence type="ECO:0000256" key="13">
    <source>
        <dbReference type="ARBA" id="ARBA00022993"/>
    </source>
</evidence>
<keyword evidence="9 16" id="KW-0547">Nucleotide-binding</keyword>
<comment type="subunit">
    <text evidence="5 16">Homodimer.</text>
</comment>
<dbReference type="Gene3D" id="3.30.420.40">
    <property type="match status" value="2"/>
</dbReference>
<evidence type="ECO:0000256" key="10">
    <source>
        <dbReference type="ARBA" id="ARBA00022777"/>
    </source>
</evidence>
<dbReference type="RefSeq" id="WP_020774513.1">
    <property type="nucleotide sequence ID" value="NZ_ANIK01000081.1"/>
</dbReference>
<dbReference type="GO" id="GO:0005737">
    <property type="term" value="C:cytoplasm"/>
    <property type="evidence" value="ECO:0007669"/>
    <property type="project" value="UniProtKB-SubCell"/>
</dbReference>
<keyword evidence="8 16" id="KW-0808">Transferase</keyword>
<comment type="pathway">
    <text evidence="4 16">Cofactor biosynthesis; coenzyme A biosynthesis; CoA from (R)-pantothenate: step 1/5.</text>
</comment>
<dbReference type="InterPro" id="IPR004619">
    <property type="entry name" value="Type_III_PanK"/>
</dbReference>
<dbReference type="PANTHER" id="PTHR34265">
    <property type="entry name" value="TYPE III PANTOTHENATE KINASE"/>
    <property type="match status" value="1"/>
</dbReference>
<evidence type="ECO:0000256" key="5">
    <source>
        <dbReference type="ARBA" id="ARBA00011738"/>
    </source>
</evidence>
<feature type="active site" description="Proton acceptor" evidence="16">
    <location>
        <position position="113"/>
    </location>
</feature>
<keyword evidence="16" id="KW-0479">Metal-binding</keyword>
<evidence type="ECO:0000256" key="9">
    <source>
        <dbReference type="ARBA" id="ARBA00022741"/>
    </source>
</evidence>
<dbReference type="CDD" id="cd24015">
    <property type="entry name" value="ASKHA_NBD_PanK-III"/>
    <property type="match status" value="1"/>
</dbReference>
<dbReference type="HAMAP" id="MF_01274">
    <property type="entry name" value="Pantothen_kinase_3"/>
    <property type="match status" value="1"/>
</dbReference>
<comment type="caution">
    <text evidence="17">The sequence shown here is derived from an EMBL/GenBank/DDBJ whole genome shotgun (WGS) entry which is preliminary data.</text>
</comment>
<sequence>MLLVVDVGNTNTVFGIFENGNNVPLFHRRTVTRKDRTSDELGLFFRGFLREFKIENENEKITGGIYSSVVPTLNPILERMFQDWFKIEAIRVHYQMKLPFSISYPRPYEIGADRLVNAAACVTDSPGKSIIIDLGTATTFCVLNEKPEYLGGVIAPGLKLSMDALTRNTSQLPPIVFQSPEKILGDSTIESIQAGFFFGWIGLLEGIIREIKKEKGEDYRVIGTGGLVTVIDVSHPGIFDKIDPLLTLRGLQILHQMNS</sequence>
<dbReference type="Proteomes" id="UP000011988">
    <property type="component" value="Unassembled WGS sequence"/>
</dbReference>
<dbReference type="OrthoDB" id="9804707at2"/>
<gene>
    <name evidence="16" type="primary">coaX</name>
    <name evidence="17" type="ORF">LEP1GSC194_3393</name>
</gene>
<keyword evidence="7 16" id="KW-0963">Cytoplasm</keyword>
<dbReference type="UniPathway" id="UPA00241">
    <property type="reaction ID" value="UER00352"/>
</dbReference>
<accession>M6CQ63</accession>
<keyword evidence="11 16" id="KW-0067">ATP-binding</keyword>
<comment type="cofactor">
    <cofactor evidence="2">
        <name>K(+)</name>
        <dbReference type="ChEBI" id="CHEBI:29103"/>
    </cofactor>
</comment>
<dbReference type="SUPFAM" id="SSF53067">
    <property type="entry name" value="Actin-like ATPase domain"/>
    <property type="match status" value="2"/>
</dbReference>
<dbReference type="NCBIfam" id="TIGR00671">
    <property type="entry name" value="baf"/>
    <property type="match status" value="1"/>
</dbReference>
<evidence type="ECO:0000313" key="17">
    <source>
        <dbReference type="EMBL" id="EMJ92676.1"/>
    </source>
</evidence>
<comment type="similarity">
    <text evidence="14 16">Belongs to the type III pantothenate kinase family.</text>
</comment>
<evidence type="ECO:0000256" key="6">
    <source>
        <dbReference type="ARBA" id="ARBA00012102"/>
    </source>
</evidence>
<evidence type="ECO:0000256" key="14">
    <source>
        <dbReference type="ARBA" id="ARBA00038036"/>
    </source>
</evidence>
<dbReference type="NCBIfam" id="NF009848">
    <property type="entry name" value="PRK13318.1-6"/>
    <property type="match status" value="1"/>
</dbReference>
<proteinExistence type="inferred from homology"/>
<keyword evidence="12 16" id="KW-0630">Potassium</keyword>
<evidence type="ECO:0000256" key="15">
    <source>
        <dbReference type="ARBA" id="ARBA00040883"/>
    </source>
</evidence>
<dbReference type="GO" id="GO:0005524">
    <property type="term" value="F:ATP binding"/>
    <property type="evidence" value="ECO:0007669"/>
    <property type="project" value="UniProtKB-UniRule"/>
</dbReference>
<comment type="catalytic activity">
    <reaction evidence="1 16">
        <text>(R)-pantothenate + ATP = (R)-4'-phosphopantothenate + ADP + H(+)</text>
        <dbReference type="Rhea" id="RHEA:16373"/>
        <dbReference type="ChEBI" id="CHEBI:10986"/>
        <dbReference type="ChEBI" id="CHEBI:15378"/>
        <dbReference type="ChEBI" id="CHEBI:29032"/>
        <dbReference type="ChEBI" id="CHEBI:30616"/>
        <dbReference type="ChEBI" id="CHEBI:456216"/>
        <dbReference type="EC" id="2.7.1.33"/>
    </reaction>
</comment>
<feature type="binding site" evidence="16">
    <location>
        <position position="133"/>
    </location>
    <ligand>
        <name>K(+)</name>
        <dbReference type="ChEBI" id="CHEBI:29103"/>
    </ligand>
</feature>
<feature type="binding site" evidence="16">
    <location>
        <position position="188"/>
    </location>
    <ligand>
        <name>substrate</name>
    </ligand>
</feature>
<dbReference type="GO" id="GO:0004594">
    <property type="term" value="F:pantothenate kinase activity"/>
    <property type="evidence" value="ECO:0007669"/>
    <property type="project" value="UniProtKB-UniRule"/>
</dbReference>